<dbReference type="PANTHER" id="PTHR35446:SF3">
    <property type="entry name" value="CMD DOMAIN-CONTAINING PROTEIN"/>
    <property type="match status" value="1"/>
</dbReference>
<dbReference type="InterPro" id="IPR029032">
    <property type="entry name" value="AhpD-like"/>
</dbReference>
<protein>
    <submittedName>
        <fullName evidence="2">Alkylhydroperoxidase like protein, AhpD family</fullName>
    </submittedName>
</protein>
<dbReference type="PANTHER" id="PTHR35446">
    <property type="entry name" value="SI:CH211-175M2.5"/>
    <property type="match status" value="1"/>
</dbReference>
<dbReference type="GO" id="GO:0051920">
    <property type="term" value="F:peroxiredoxin activity"/>
    <property type="evidence" value="ECO:0007669"/>
    <property type="project" value="InterPro"/>
</dbReference>
<evidence type="ECO:0000313" key="2">
    <source>
        <dbReference type="EMBL" id="ACY47005.1"/>
    </source>
</evidence>
<dbReference type="EMBL" id="CP001807">
    <property type="protein sequence ID" value="ACY47005.1"/>
    <property type="molecule type" value="Genomic_DNA"/>
</dbReference>
<dbReference type="Proteomes" id="UP000002221">
    <property type="component" value="Chromosome"/>
</dbReference>
<sequence length="182" mass="20163">MERCEAIRQTVQQKFGFVPQLFEELLRTNPAVAEAYLQAGAALQQGVLSPPEQQIVQLTVAAWNACHYCTAAHGTAALGMGLSPETVDAILEGRLPEDERLALLVEATRAVLERRGWLDEDALQKLEARGLDRAALYEIIALIGVKTITNYINHLAHTPVDEVFRPVTERTAYRRLVESTTV</sequence>
<name>D0MK92_RHOM4</name>
<organism evidence="2 3">
    <name type="scientific">Rhodothermus marinus (strain ATCC 43812 / DSM 4252 / R-10)</name>
    <name type="common">Rhodothermus obamensis</name>
    <dbReference type="NCBI Taxonomy" id="518766"/>
    <lineage>
        <taxon>Bacteria</taxon>
        <taxon>Pseudomonadati</taxon>
        <taxon>Rhodothermota</taxon>
        <taxon>Rhodothermia</taxon>
        <taxon>Rhodothermales</taxon>
        <taxon>Rhodothermaceae</taxon>
        <taxon>Rhodothermus</taxon>
    </lineage>
</organism>
<evidence type="ECO:0000259" key="1">
    <source>
        <dbReference type="Pfam" id="PF02627"/>
    </source>
</evidence>
<dbReference type="RefSeq" id="WP_012842617.1">
    <property type="nucleotide sequence ID" value="NC_013501.1"/>
</dbReference>
<dbReference type="STRING" id="518766.Rmar_0096"/>
<keyword evidence="2" id="KW-0575">Peroxidase</keyword>
<evidence type="ECO:0000313" key="3">
    <source>
        <dbReference type="Proteomes" id="UP000002221"/>
    </source>
</evidence>
<keyword evidence="2" id="KW-0560">Oxidoreductase</keyword>
<dbReference type="Pfam" id="PF02627">
    <property type="entry name" value="CMD"/>
    <property type="match status" value="1"/>
</dbReference>
<dbReference type="OrthoDB" id="9808310at2"/>
<accession>D0MK92</accession>
<feature type="domain" description="Carboxymuconolactone decarboxylase-like" evidence="1">
    <location>
        <begin position="30"/>
        <end position="94"/>
    </location>
</feature>
<dbReference type="NCBIfam" id="TIGR00778">
    <property type="entry name" value="ahpD_dom"/>
    <property type="match status" value="1"/>
</dbReference>
<keyword evidence="3" id="KW-1185">Reference proteome</keyword>
<gene>
    <name evidence="2" type="ordered locus">Rmar_0096</name>
</gene>
<dbReference type="KEGG" id="rmr:Rmar_0096"/>
<dbReference type="AlphaFoldDB" id="D0MK92"/>
<dbReference type="InterPro" id="IPR004675">
    <property type="entry name" value="AhpD_core"/>
</dbReference>
<dbReference type="SUPFAM" id="SSF69118">
    <property type="entry name" value="AhpD-like"/>
    <property type="match status" value="1"/>
</dbReference>
<proteinExistence type="predicted"/>
<dbReference type="HOGENOM" id="CLU_082760_5_1_10"/>
<reference evidence="2 3" key="1">
    <citation type="journal article" date="2009" name="Stand. Genomic Sci.">
        <title>Complete genome sequence of Rhodothermus marinus type strain (R-10).</title>
        <authorList>
            <person name="Nolan M."/>
            <person name="Tindall B.J."/>
            <person name="Pomrenke H."/>
            <person name="Lapidus A."/>
            <person name="Copeland A."/>
            <person name="Glavina Del Rio T."/>
            <person name="Lucas S."/>
            <person name="Chen F."/>
            <person name="Tice H."/>
            <person name="Cheng J.F."/>
            <person name="Saunders E."/>
            <person name="Han C."/>
            <person name="Bruce D."/>
            <person name="Goodwin L."/>
            <person name="Chain P."/>
            <person name="Pitluck S."/>
            <person name="Ovchinikova G."/>
            <person name="Pati A."/>
            <person name="Ivanova N."/>
            <person name="Mavromatis K."/>
            <person name="Chen A."/>
            <person name="Palaniappan K."/>
            <person name="Land M."/>
            <person name="Hauser L."/>
            <person name="Chang Y.J."/>
            <person name="Jeffries C.D."/>
            <person name="Brettin T."/>
            <person name="Goker M."/>
            <person name="Bristow J."/>
            <person name="Eisen J.A."/>
            <person name="Markowitz V."/>
            <person name="Hugenholtz P."/>
            <person name="Kyrpides N.C."/>
            <person name="Klenk H.P."/>
            <person name="Detter J.C."/>
        </authorList>
    </citation>
    <scope>NUCLEOTIDE SEQUENCE [LARGE SCALE GENOMIC DNA]</scope>
    <source>
        <strain evidence="3">ATCC 43812 / DSM 4252 / R-10</strain>
    </source>
</reference>
<dbReference type="InterPro" id="IPR003779">
    <property type="entry name" value="CMD-like"/>
</dbReference>
<dbReference type="Gene3D" id="1.20.1290.10">
    <property type="entry name" value="AhpD-like"/>
    <property type="match status" value="1"/>
</dbReference>
<dbReference type="eggNOG" id="COG2128">
    <property type="taxonomic scope" value="Bacteria"/>
</dbReference>